<name>A0AAF0QYM0_SOLVR</name>
<evidence type="ECO:0000313" key="2">
    <source>
        <dbReference type="Proteomes" id="UP001234989"/>
    </source>
</evidence>
<proteinExistence type="predicted"/>
<reference evidence="1" key="1">
    <citation type="submission" date="2023-08" db="EMBL/GenBank/DDBJ databases">
        <title>A de novo genome assembly of Solanum verrucosum Schlechtendal, a Mexican diploid species geographically isolated from the other diploid A-genome species in potato relatives.</title>
        <authorList>
            <person name="Hosaka K."/>
        </authorList>
    </citation>
    <scope>NUCLEOTIDE SEQUENCE</scope>
    <source>
        <tissue evidence="1">Young leaves</tissue>
    </source>
</reference>
<accession>A0AAF0QYM0</accession>
<dbReference type="Proteomes" id="UP001234989">
    <property type="component" value="Chromosome 5"/>
</dbReference>
<gene>
    <name evidence="1" type="ORF">MTR67_024317</name>
</gene>
<sequence length="29" mass="3349">MSLQLCQEQMFVCCSLHQVENHIPMASQI</sequence>
<dbReference type="EMBL" id="CP133616">
    <property type="protein sequence ID" value="WMV30932.1"/>
    <property type="molecule type" value="Genomic_DNA"/>
</dbReference>
<keyword evidence="2" id="KW-1185">Reference proteome</keyword>
<dbReference type="AlphaFoldDB" id="A0AAF0QYM0"/>
<organism evidence="1 2">
    <name type="scientific">Solanum verrucosum</name>
    <dbReference type="NCBI Taxonomy" id="315347"/>
    <lineage>
        <taxon>Eukaryota</taxon>
        <taxon>Viridiplantae</taxon>
        <taxon>Streptophyta</taxon>
        <taxon>Embryophyta</taxon>
        <taxon>Tracheophyta</taxon>
        <taxon>Spermatophyta</taxon>
        <taxon>Magnoliopsida</taxon>
        <taxon>eudicotyledons</taxon>
        <taxon>Gunneridae</taxon>
        <taxon>Pentapetalae</taxon>
        <taxon>asterids</taxon>
        <taxon>lamiids</taxon>
        <taxon>Solanales</taxon>
        <taxon>Solanaceae</taxon>
        <taxon>Solanoideae</taxon>
        <taxon>Solaneae</taxon>
        <taxon>Solanum</taxon>
    </lineage>
</organism>
<protein>
    <submittedName>
        <fullName evidence="1">Uncharacterized protein</fullName>
    </submittedName>
</protein>
<evidence type="ECO:0000313" key="1">
    <source>
        <dbReference type="EMBL" id="WMV30932.1"/>
    </source>
</evidence>